<gene>
    <name evidence="1" type="ORF">GR316_07295</name>
</gene>
<evidence type="ECO:0000313" key="2">
    <source>
        <dbReference type="Proteomes" id="UP000679284"/>
    </source>
</evidence>
<dbReference type="InterPro" id="IPR027417">
    <property type="entry name" value="P-loop_NTPase"/>
</dbReference>
<dbReference type="AlphaFoldDB" id="A0A8J8MSU6"/>
<dbReference type="KEGG" id="fap:GR316_07295"/>
<keyword evidence="2" id="KW-1185">Reference proteome</keyword>
<name>A0A8J8MSU6_9RHOB</name>
<proteinExistence type="predicted"/>
<dbReference type="Proteomes" id="UP000679284">
    <property type="component" value="Chromosome"/>
</dbReference>
<organism evidence="1 2">
    <name type="scientific">Falsirhodobacter algicola</name>
    <dbReference type="NCBI Taxonomy" id="2692330"/>
    <lineage>
        <taxon>Bacteria</taxon>
        <taxon>Pseudomonadati</taxon>
        <taxon>Pseudomonadota</taxon>
        <taxon>Alphaproteobacteria</taxon>
        <taxon>Rhodobacterales</taxon>
        <taxon>Paracoccaceae</taxon>
        <taxon>Falsirhodobacter</taxon>
    </lineage>
</organism>
<dbReference type="Gene3D" id="3.40.50.300">
    <property type="entry name" value="P-loop containing nucleotide triphosphate hydrolases"/>
    <property type="match status" value="1"/>
</dbReference>
<evidence type="ECO:0008006" key="3">
    <source>
        <dbReference type="Google" id="ProtNLM"/>
    </source>
</evidence>
<reference evidence="1" key="1">
    <citation type="submission" date="2020-01" db="EMBL/GenBank/DDBJ databases">
        <authorList>
            <person name="Yang Y."/>
            <person name="Kwon Y.M."/>
        </authorList>
    </citation>
    <scope>NUCLEOTIDE SEQUENCE</scope>
    <source>
        <strain evidence="1">PG104</strain>
    </source>
</reference>
<evidence type="ECO:0000313" key="1">
    <source>
        <dbReference type="EMBL" id="QUS36091.1"/>
    </source>
</evidence>
<protein>
    <recommendedName>
        <fullName evidence="3">Sulfotransferase family protein</fullName>
    </recommendedName>
</protein>
<dbReference type="EMBL" id="CP047289">
    <property type="protein sequence ID" value="QUS36091.1"/>
    <property type="molecule type" value="Genomic_DNA"/>
</dbReference>
<sequence>MPFWTKTDSGVPQEDKRTLYVHIGAHRTATTSIQAFLNANHAPLKAKGYLVPFGTGRHMDQLNGLLNGRVSPEDFAADLTRRAESHPETIHSIVLSDEDVAKRHDLSKLARLGRHFDVKIIYALRRQDLWLESWWSQNVKGQWDAQLANKTFDDFIRDRGEFHWIDYDAFVGRLEKQFGAENINLFVFERESMPEGVAGTFCRAMGLSDMSGLRDAPRQNGSMTPQISEVMRQLPLTRTTQAFRQHLVAAFAQADRTVRAMKLPQLILTHKDRTALMAGYAAGNDALARRRFGRDTLFLEPMPAADAPVADLALPSSGDVMMEMVLRPFVEGLMEIEASRAAAGPKKKG</sequence>
<accession>A0A8J8MSU6</accession>
<dbReference type="SUPFAM" id="SSF52540">
    <property type="entry name" value="P-loop containing nucleoside triphosphate hydrolases"/>
    <property type="match status" value="1"/>
</dbReference>
<dbReference type="RefSeq" id="WP_211783313.1">
    <property type="nucleotide sequence ID" value="NZ_CP047289.1"/>
</dbReference>